<keyword evidence="2" id="KW-0472">Membrane</keyword>
<gene>
    <name evidence="3" type="ORF">A2112_00490</name>
</gene>
<dbReference type="EMBL" id="MGFK01000022">
    <property type="protein sequence ID" value="OGM04053.1"/>
    <property type="molecule type" value="Genomic_DNA"/>
</dbReference>
<comment type="caution">
    <text evidence="3">The sequence shown here is derived from an EMBL/GenBank/DDBJ whole genome shotgun (WGS) entry which is preliminary data.</text>
</comment>
<dbReference type="AlphaFoldDB" id="A0A1F7WMK2"/>
<evidence type="ECO:0000256" key="2">
    <source>
        <dbReference type="SAM" id="Phobius"/>
    </source>
</evidence>
<dbReference type="Pfam" id="PF11303">
    <property type="entry name" value="DUF3105"/>
    <property type="match status" value="2"/>
</dbReference>
<reference evidence="3 4" key="1">
    <citation type="journal article" date="2016" name="Nat. Commun.">
        <title>Thousands of microbial genomes shed light on interconnected biogeochemical processes in an aquifer system.</title>
        <authorList>
            <person name="Anantharaman K."/>
            <person name="Brown C.T."/>
            <person name="Hug L.A."/>
            <person name="Sharon I."/>
            <person name="Castelle C.J."/>
            <person name="Probst A.J."/>
            <person name="Thomas B.C."/>
            <person name="Singh A."/>
            <person name="Wilkins M.J."/>
            <person name="Karaoz U."/>
            <person name="Brodie E.L."/>
            <person name="Williams K.H."/>
            <person name="Hubbard S.S."/>
            <person name="Banfield J.F."/>
        </authorList>
    </citation>
    <scope>NUCLEOTIDE SEQUENCE [LARGE SCALE GENOMIC DNA]</scope>
</reference>
<protein>
    <recommendedName>
        <fullName evidence="5">DUF3105 domain-containing protein</fullName>
    </recommendedName>
</protein>
<evidence type="ECO:0000256" key="1">
    <source>
        <dbReference type="SAM" id="MobiDB-lite"/>
    </source>
</evidence>
<dbReference type="Proteomes" id="UP000177091">
    <property type="component" value="Unassembled WGS sequence"/>
</dbReference>
<sequence length="260" mass="29045">MEEQNGEMSESFSRRERRKLFKEEEREKEAKVGSTKGIGKWVIGLLLIGALGWGGYSLFKGSTSPLPGEIVPDAGRDHVTDIYGVVYTSNPPTSGTHFPVWAKPGVYDRFISDGYLIHSMEHGYVIIWYDCSKLSSGKFVREVYAHDEPVEEATDSGELLMHMKVTPTDEMSWITIDDPPEEEIPLPESFKTDSCKGLVSQLSAFTKAAKRVIVVPRMNLDTLVALTAWGRIDKLNSVDEGQIKAFISAFHNRGPEQTTE</sequence>
<accession>A0A1F7WMK2</accession>
<keyword evidence="2" id="KW-1133">Transmembrane helix</keyword>
<proteinExistence type="predicted"/>
<dbReference type="InterPro" id="IPR021454">
    <property type="entry name" value="DUF3105"/>
</dbReference>
<feature type="region of interest" description="Disordered" evidence="1">
    <location>
        <begin position="1"/>
        <end position="26"/>
    </location>
</feature>
<name>A0A1F7WMK2_9BACT</name>
<evidence type="ECO:0008006" key="5">
    <source>
        <dbReference type="Google" id="ProtNLM"/>
    </source>
</evidence>
<organism evidence="3 4">
    <name type="scientific">Candidatus Woesebacteria bacterium GWA1_42_12</name>
    <dbReference type="NCBI Taxonomy" id="1802472"/>
    <lineage>
        <taxon>Bacteria</taxon>
        <taxon>Candidatus Woeseibacteriota</taxon>
    </lineage>
</organism>
<keyword evidence="2" id="KW-0812">Transmembrane</keyword>
<evidence type="ECO:0000313" key="3">
    <source>
        <dbReference type="EMBL" id="OGM04053.1"/>
    </source>
</evidence>
<feature type="transmembrane region" description="Helical" evidence="2">
    <location>
        <begin position="41"/>
        <end position="59"/>
    </location>
</feature>
<evidence type="ECO:0000313" key="4">
    <source>
        <dbReference type="Proteomes" id="UP000177091"/>
    </source>
</evidence>